<dbReference type="Proteomes" id="UP000244682">
    <property type="component" value="Chromosome"/>
</dbReference>
<proteinExistence type="predicted"/>
<dbReference type="Pfam" id="PF02413">
    <property type="entry name" value="Caudo_TAP"/>
    <property type="match status" value="1"/>
</dbReference>
<evidence type="ECO:0000313" key="2">
    <source>
        <dbReference type="Proteomes" id="UP000244682"/>
    </source>
</evidence>
<name>A0AAU8ZJM6_MORMO</name>
<reference evidence="1 2" key="1">
    <citation type="submission" date="2018-04" db="EMBL/GenBank/DDBJ databases">
        <title>Whole genome sequencing of Morganella morganii AR_0133.</title>
        <authorList>
            <person name="Conlan S."/>
            <person name="Thomas P.J."/>
            <person name="Mullikin J."/>
            <person name="Frank K.M."/>
            <person name="Segre J.A."/>
        </authorList>
    </citation>
    <scope>NUCLEOTIDE SEQUENCE [LARGE SCALE GENOMIC DNA]</scope>
    <source>
        <strain evidence="1 2">AR_0133</strain>
    </source>
</reference>
<evidence type="ECO:0000313" key="1">
    <source>
        <dbReference type="EMBL" id="AWC93112.1"/>
    </source>
</evidence>
<dbReference type="EMBL" id="CP028956">
    <property type="protein sequence ID" value="AWC93112.1"/>
    <property type="molecule type" value="Genomic_DNA"/>
</dbReference>
<dbReference type="InterPro" id="IPR003458">
    <property type="entry name" value="Phage_T4_Gp38_tail_assem"/>
</dbReference>
<organism evidence="1 2">
    <name type="scientific">Morganella morganii</name>
    <name type="common">Proteus morganii</name>
    <dbReference type="NCBI Taxonomy" id="582"/>
    <lineage>
        <taxon>Bacteria</taxon>
        <taxon>Pseudomonadati</taxon>
        <taxon>Pseudomonadota</taxon>
        <taxon>Gammaproteobacteria</taxon>
        <taxon>Enterobacterales</taxon>
        <taxon>Morganellaceae</taxon>
        <taxon>Morganella</taxon>
    </lineage>
</organism>
<dbReference type="AlphaFoldDB" id="A0AAU8ZJM6"/>
<accession>A0AAU8ZJM6</accession>
<sequence>MNKYRFNPENNMFYPYSMKESYETSGDWPAAGADVSEDIFLKFIGEAPDGKKLGSDKKGNPVWVDIPPLMHEQHVAIAELRKQALIAEVPTETEMLRAKLALGRISDDEKVLLNAWLDYLDKLKAVDVSTAPDIIWPVKPVV</sequence>
<dbReference type="RefSeq" id="WP_108655704.1">
    <property type="nucleotide sequence ID" value="NZ_CP028956.1"/>
</dbReference>
<gene>
    <name evidence="1" type="ORF">AM380_05405</name>
</gene>
<protein>
    <submittedName>
        <fullName evidence="1">Tail fiber assembly protein</fullName>
    </submittedName>
</protein>